<keyword evidence="3" id="KW-0472">Membrane</keyword>
<feature type="domain" description="GGDEF" evidence="4">
    <location>
        <begin position="267"/>
        <end position="401"/>
    </location>
</feature>
<feature type="transmembrane region" description="Helical" evidence="3">
    <location>
        <begin position="189"/>
        <end position="206"/>
    </location>
</feature>
<feature type="transmembrane region" description="Helical" evidence="3">
    <location>
        <begin position="44"/>
        <end position="62"/>
    </location>
</feature>
<dbReference type="InterPro" id="IPR000160">
    <property type="entry name" value="GGDEF_dom"/>
</dbReference>
<dbReference type="PROSITE" id="PS50887">
    <property type="entry name" value="GGDEF"/>
    <property type="match status" value="1"/>
</dbReference>
<gene>
    <name evidence="5" type="ORF">MIZ03_0804</name>
</gene>
<dbReference type="NCBIfam" id="TIGR00254">
    <property type="entry name" value="GGDEF"/>
    <property type="match status" value="1"/>
</dbReference>
<dbReference type="PANTHER" id="PTHR45138:SF9">
    <property type="entry name" value="DIGUANYLATE CYCLASE DGCM-RELATED"/>
    <property type="match status" value="1"/>
</dbReference>
<protein>
    <recommendedName>
        <fullName evidence="1">diguanylate cyclase</fullName>
        <ecNumber evidence="1">2.7.7.65</ecNumber>
    </recommendedName>
</protein>
<evidence type="ECO:0000313" key="5">
    <source>
        <dbReference type="EMBL" id="BCO25925.1"/>
    </source>
</evidence>
<name>A0ABM7MI49_9BURK</name>
<dbReference type="Proteomes" id="UP000824366">
    <property type="component" value="Chromosome"/>
</dbReference>
<accession>A0ABM7MI49</accession>
<evidence type="ECO:0000256" key="2">
    <source>
        <dbReference type="ARBA" id="ARBA00034247"/>
    </source>
</evidence>
<dbReference type="InterPro" id="IPR050469">
    <property type="entry name" value="Diguanylate_Cyclase"/>
</dbReference>
<dbReference type="Pfam" id="PF00990">
    <property type="entry name" value="GGDEF"/>
    <property type="match status" value="1"/>
</dbReference>
<comment type="catalytic activity">
    <reaction evidence="2">
        <text>2 GTP = 3',3'-c-di-GMP + 2 diphosphate</text>
        <dbReference type="Rhea" id="RHEA:24898"/>
        <dbReference type="ChEBI" id="CHEBI:33019"/>
        <dbReference type="ChEBI" id="CHEBI:37565"/>
        <dbReference type="ChEBI" id="CHEBI:58805"/>
        <dbReference type="EC" id="2.7.7.65"/>
    </reaction>
</comment>
<reference evidence="5 6" key="1">
    <citation type="journal article" date="2021" name="Microbiol. Spectr.">
        <title>A Single Bacterium Capable of Oxidation and Reduction of Iron at Circumneutral pH.</title>
        <authorList>
            <person name="Kato S."/>
            <person name="Ohkuma M."/>
        </authorList>
    </citation>
    <scope>NUCLEOTIDE SEQUENCE [LARGE SCALE GENOMIC DNA]</scope>
    <source>
        <strain evidence="5 6">MIZ03</strain>
    </source>
</reference>
<evidence type="ECO:0000256" key="1">
    <source>
        <dbReference type="ARBA" id="ARBA00012528"/>
    </source>
</evidence>
<keyword evidence="6" id="KW-1185">Reference proteome</keyword>
<evidence type="ECO:0000256" key="3">
    <source>
        <dbReference type="SAM" id="Phobius"/>
    </source>
</evidence>
<proteinExistence type="predicted"/>
<dbReference type="SMART" id="SM00267">
    <property type="entry name" value="GGDEF"/>
    <property type="match status" value="1"/>
</dbReference>
<dbReference type="PANTHER" id="PTHR45138">
    <property type="entry name" value="REGULATORY COMPONENTS OF SENSORY TRANSDUCTION SYSTEM"/>
    <property type="match status" value="1"/>
</dbReference>
<dbReference type="EMBL" id="AP024238">
    <property type="protein sequence ID" value="BCO25925.1"/>
    <property type="molecule type" value="Genomic_DNA"/>
</dbReference>
<keyword evidence="3" id="KW-1133">Transmembrane helix</keyword>
<feature type="transmembrane region" description="Helical" evidence="3">
    <location>
        <begin position="159"/>
        <end position="177"/>
    </location>
</feature>
<dbReference type="RefSeq" id="WP_223908482.1">
    <property type="nucleotide sequence ID" value="NZ_AP024238.1"/>
</dbReference>
<dbReference type="CDD" id="cd01949">
    <property type="entry name" value="GGDEF"/>
    <property type="match status" value="1"/>
</dbReference>
<dbReference type="InterPro" id="IPR043128">
    <property type="entry name" value="Rev_trsase/Diguanyl_cyclase"/>
</dbReference>
<dbReference type="EC" id="2.7.7.65" evidence="1"/>
<dbReference type="Gene3D" id="3.30.70.270">
    <property type="match status" value="1"/>
</dbReference>
<sequence>MTNLRPSSRPPWLRHPLVWLNALNDENTVVAGEFARNNLHRLRLAAFTIMLVNLVSVLLFVANSGAGNEQNARWWTTILVIQGVMATAFATLGLLAHWRLRRPPRLVWDQSLGLAGAATLVLCTAAFSIVDQWVKQGIMTLVIGLMTASMIFLIRPFHAIVLFCSTGLIGMVGLSLTQTNRTVLLSDQATVVAAMIAAILLSSLQWRDRAVNALLRRSLRLSHAALAQKKAELEVLARNDPLTGLCNRREFTRLAELELIRAMRQHTPTAFIMVDLDLFKHVNDTWGHPVGDEVLKNTARILVAGARRADVVARVGGEEMLLLMPDTDEDAAVTFANRLRETLEQTPLQRDKLVIPVTASFGVAVVPADSRAKLEHAYIAADAALYKAKQNGRNRVECAPVRTGTLPATTASSDQHPFSPC</sequence>
<feature type="transmembrane region" description="Helical" evidence="3">
    <location>
        <begin position="74"/>
        <end position="100"/>
    </location>
</feature>
<dbReference type="SUPFAM" id="SSF55073">
    <property type="entry name" value="Nucleotide cyclase"/>
    <property type="match status" value="1"/>
</dbReference>
<evidence type="ECO:0000259" key="4">
    <source>
        <dbReference type="PROSITE" id="PS50887"/>
    </source>
</evidence>
<organism evidence="5 6">
    <name type="scientific">Rhodoferax lithotrophicus</name>
    <dbReference type="NCBI Taxonomy" id="2798804"/>
    <lineage>
        <taxon>Bacteria</taxon>
        <taxon>Pseudomonadati</taxon>
        <taxon>Pseudomonadota</taxon>
        <taxon>Betaproteobacteria</taxon>
        <taxon>Burkholderiales</taxon>
        <taxon>Comamonadaceae</taxon>
        <taxon>Rhodoferax</taxon>
    </lineage>
</organism>
<keyword evidence="3" id="KW-0812">Transmembrane</keyword>
<dbReference type="InterPro" id="IPR029787">
    <property type="entry name" value="Nucleotide_cyclase"/>
</dbReference>
<feature type="transmembrane region" description="Helical" evidence="3">
    <location>
        <begin position="112"/>
        <end position="130"/>
    </location>
</feature>
<evidence type="ECO:0000313" key="6">
    <source>
        <dbReference type="Proteomes" id="UP000824366"/>
    </source>
</evidence>